<name>A0A5B9QPY8_9BACT</name>
<dbReference type="AlphaFoldDB" id="A0A5B9QPY8"/>
<gene>
    <name evidence="1" type="ORF">UC8_30520</name>
</gene>
<organism evidence="1 2">
    <name type="scientific">Roseimaritima ulvae</name>
    <dbReference type="NCBI Taxonomy" id="980254"/>
    <lineage>
        <taxon>Bacteria</taxon>
        <taxon>Pseudomonadati</taxon>
        <taxon>Planctomycetota</taxon>
        <taxon>Planctomycetia</taxon>
        <taxon>Pirellulales</taxon>
        <taxon>Pirellulaceae</taxon>
        <taxon>Roseimaritima</taxon>
    </lineage>
</organism>
<dbReference type="EMBL" id="CP042914">
    <property type="protein sequence ID" value="QEG41034.1"/>
    <property type="molecule type" value="Genomic_DNA"/>
</dbReference>
<keyword evidence="2" id="KW-1185">Reference proteome</keyword>
<reference evidence="1 2" key="1">
    <citation type="submission" date="2019-08" db="EMBL/GenBank/DDBJ databases">
        <title>Deep-cultivation of Planctomycetes and their phenomic and genomic characterization uncovers novel biology.</title>
        <authorList>
            <person name="Wiegand S."/>
            <person name="Jogler M."/>
            <person name="Boedeker C."/>
            <person name="Pinto D."/>
            <person name="Vollmers J."/>
            <person name="Rivas-Marin E."/>
            <person name="Kohn T."/>
            <person name="Peeters S.H."/>
            <person name="Heuer A."/>
            <person name="Rast P."/>
            <person name="Oberbeckmann S."/>
            <person name="Bunk B."/>
            <person name="Jeske O."/>
            <person name="Meyerdierks A."/>
            <person name="Storesund J.E."/>
            <person name="Kallscheuer N."/>
            <person name="Luecker S."/>
            <person name="Lage O.M."/>
            <person name="Pohl T."/>
            <person name="Merkel B.J."/>
            <person name="Hornburger P."/>
            <person name="Mueller R.-W."/>
            <person name="Bruemmer F."/>
            <person name="Labrenz M."/>
            <person name="Spormann A.M."/>
            <person name="Op den Camp H."/>
            <person name="Overmann J."/>
            <person name="Amann R."/>
            <person name="Jetten M.S.M."/>
            <person name="Mascher T."/>
            <person name="Medema M.H."/>
            <person name="Devos D.P."/>
            <person name="Kaster A.-K."/>
            <person name="Ovreas L."/>
            <person name="Rohde M."/>
            <person name="Galperin M.Y."/>
            <person name="Jogler C."/>
        </authorList>
    </citation>
    <scope>NUCLEOTIDE SEQUENCE [LARGE SCALE GENOMIC DNA]</scope>
    <source>
        <strain evidence="1 2">UC8</strain>
    </source>
</reference>
<protein>
    <submittedName>
        <fullName evidence="1">Uncharacterized protein</fullName>
    </submittedName>
</protein>
<dbReference type="RefSeq" id="WP_068133915.1">
    <property type="nucleotide sequence ID" value="NZ_CP042914.1"/>
</dbReference>
<sequence length="397" mass="44108">MNSPSLKAYIVAIEDEDVEGDEVAKLVIEAPTSEQYVVGTWGSGEVVIEDGQPTVSIEALIDTATEAGDDGLFRISRTGDTSEALEVSVNLNSGWKTDYELPGVIDGVFANYVVIPQNAEYVDVAVDAILDDDSAEAEEGEYAEMTIDTYWGPEHYSIDQSAKSARVEIDGDHACNQLVSNPSDNETCLIIDHVDVFIELTVQAATSQPFKTMYRVPNEVLETLEMENLTSEEEDDLWENIKDWGAENWDDVVDVPVELSRFSEMLIPSANVADTQIDLVKMRFLSQAVGKRFKYDSNVHRWIQDTEDNAPALYRSDTALLADASHDYPFDVSLVDLKKHQQGGMFEYITGIRTLFLDMHEAMKTPPRPDVKAILQPIISADANYVSWFGEEPEGGN</sequence>
<dbReference type="KEGG" id="rul:UC8_30520"/>
<evidence type="ECO:0000313" key="2">
    <source>
        <dbReference type="Proteomes" id="UP000325286"/>
    </source>
</evidence>
<proteinExistence type="predicted"/>
<accession>A0A5B9QPY8</accession>
<evidence type="ECO:0000313" key="1">
    <source>
        <dbReference type="EMBL" id="QEG41034.1"/>
    </source>
</evidence>
<dbReference type="Proteomes" id="UP000325286">
    <property type="component" value="Chromosome"/>
</dbReference>